<evidence type="ECO:0000313" key="2">
    <source>
        <dbReference type="Proteomes" id="UP000317982"/>
    </source>
</evidence>
<dbReference type="PANTHER" id="PTHR34849">
    <property type="entry name" value="SSL5025 PROTEIN"/>
    <property type="match status" value="1"/>
</dbReference>
<dbReference type="SUPFAM" id="SSF46689">
    <property type="entry name" value="Homeodomain-like"/>
    <property type="match status" value="1"/>
</dbReference>
<dbReference type="Pfam" id="PF04255">
    <property type="entry name" value="DUF433"/>
    <property type="match status" value="1"/>
</dbReference>
<dbReference type="InterPro" id="IPR007367">
    <property type="entry name" value="DUF433"/>
</dbReference>
<proteinExistence type="predicted"/>
<dbReference type="InterPro" id="IPR009057">
    <property type="entry name" value="Homeodomain-like_sf"/>
</dbReference>
<reference evidence="1 2" key="1">
    <citation type="submission" date="2019-07" db="EMBL/GenBank/DDBJ databases">
        <title>Cryptosporangium phraense sp. nov., isolated from plant litter.</title>
        <authorList>
            <person name="Suriyachadkun C."/>
        </authorList>
    </citation>
    <scope>NUCLEOTIDE SEQUENCE [LARGE SCALE GENOMIC DNA]</scope>
    <source>
        <strain evidence="1 2">A-T 5661</strain>
    </source>
</reference>
<dbReference type="RefSeq" id="WP_142706233.1">
    <property type="nucleotide sequence ID" value="NZ_VIRS01000014.1"/>
</dbReference>
<dbReference type="EMBL" id="VIRS01000014">
    <property type="protein sequence ID" value="TQS43148.1"/>
    <property type="molecule type" value="Genomic_DNA"/>
</dbReference>
<dbReference type="AlphaFoldDB" id="A0A545AP93"/>
<dbReference type="Proteomes" id="UP000317982">
    <property type="component" value="Unassembled WGS sequence"/>
</dbReference>
<evidence type="ECO:0000313" key="1">
    <source>
        <dbReference type="EMBL" id="TQS43148.1"/>
    </source>
</evidence>
<accession>A0A545AP93</accession>
<sequence length="76" mass="8300">MALDRITAEPGKLEGRPCIRGLRMSVQSVVRLVAAGWAFDEILANYPDLEHEDIRQALECAAAATDAHVLSLREPA</sequence>
<name>A0A545AP93_9ACTN</name>
<gene>
    <name evidence="1" type="ORF">FL583_20070</name>
</gene>
<dbReference type="InParanoid" id="A0A545AP93"/>
<organism evidence="1 2">
    <name type="scientific">Cryptosporangium phraense</name>
    <dbReference type="NCBI Taxonomy" id="2593070"/>
    <lineage>
        <taxon>Bacteria</taxon>
        <taxon>Bacillati</taxon>
        <taxon>Actinomycetota</taxon>
        <taxon>Actinomycetes</taxon>
        <taxon>Cryptosporangiales</taxon>
        <taxon>Cryptosporangiaceae</taxon>
        <taxon>Cryptosporangium</taxon>
    </lineage>
</organism>
<dbReference type="OrthoDB" id="200074at2"/>
<keyword evidence="2" id="KW-1185">Reference proteome</keyword>
<dbReference type="Gene3D" id="1.10.10.10">
    <property type="entry name" value="Winged helix-like DNA-binding domain superfamily/Winged helix DNA-binding domain"/>
    <property type="match status" value="1"/>
</dbReference>
<protein>
    <submittedName>
        <fullName evidence="1">DUF433 domain-containing protein</fullName>
    </submittedName>
</protein>
<comment type="caution">
    <text evidence="1">The sequence shown here is derived from an EMBL/GenBank/DDBJ whole genome shotgun (WGS) entry which is preliminary data.</text>
</comment>
<dbReference type="InterPro" id="IPR036388">
    <property type="entry name" value="WH-like_DNA-bd_sf"/>
</dbReference>
<dbReference type="PANTHER" id="PTHR34849:SF3">
    <property type="entry name" value="SSR2962 PROTEIN"/>
    <property type="match status" value="1"/>
</dbReference>